<accession>A0A6C0KSV6</accession>
<dbReference type="AlphaFoldDB" id="A0A6C0KSV6"/>
<proteinExistence type="predicted"/>
<reference evidence="1" key="1">
    <citation type="journal article" date="2020" name="Nature">
        <title>Giant virus diversity and host interactions through global metagenomics.</title>
        <authorList>
            <person name="Schulz F."/>
            <person name="Roux S."/>
            <person name="Paez-Espino D."/>
            <person name="Jungbluth S."/>
            <person name="Walsh D.A."/>
            <person name="Denef V.J."/>
            <person name="McMahon K.D."/>
            <person name="Konstantinidis K.T."/>
            <person name="Eloe-Fadrosh E.A."/>
            <person name="Kyrpides N.C."/>
            <person name="Woyke T."/>
        </authorList>
    </citation>
    <scope>NUCLEOTIDE SEQUENCE</scope>
    <source>
        <strain evidence="1">GVMAG-S-3300013014-136</strain>
    </source>
</reference>
<sequence>MEYGCLIEKEKIENGRVMDENFYRYVGWSISQGELDKRFFSEQTVRDISLKLKELLKCLRKDGRAIVVADRVIAHMMSEVFYKNRPQLGNGYFMYTIPAAEPRNDYETMKEMVIEMIFHNIKTEYEIDENNKKLTIWTSVLGDFNKHGLRQYTDLKINEKNINKVRFNMNY</sequence>
<protein>
    <submittedName>
        <fullName evidence="1">Uncharacterized protein</fullName>
    </submittedName>
</protein>
<dbReference type="EMBL" id="MN740964">
    <property type="protein sequence ID" value="QHU20236.1"/>
    <property type="molecule type" value="Genomic_DNA"/>
</dbReference>
<evidence type="ECO:0000313" key="1">
    <source>
        <dbReference type="EMBL" id="QHU20236.1"/>
    </source>
</evidence>
<organism evidence="1">
    <name type="scientific">viral metagenome</name>
    <dbReference type="NCBI Taxonomy" id="1070528"/>
    <lineage>
        <taxon>unclassified sequences</taxon>
        <taxon>metagenomes</taxon>
        <taxon>organismal metagenomes</taxon>
    </lineage>
</organism>
<name>A0A6C0KSV6_9ZZZZ</name>